<gene>
    <name evidence="2" type="ORF">SAMN04487910_2158</name>
</gene>
<evidence type="ECO:0000256" key="1">
    <source>
        <dbReference type="SAM" id="Coils"/>
    </source>
</evidence>
<dbReference type="STRING" id="1038014.SAMN04487910_2158"/>
<dbReference type="AlphaFoldDB" id="A0A1H7NNM4"/>
<proteinExistence type="predicted"/>
<feature type="coiled-coil region" evidence="1">
    <location>
        <begin position="74"/>
        <end position="101"/>
    </location>
</feature>
<accession>A0A1H7NNM4</accession>
<dbReference type="EMBL" id="FOAB01000003">
    <property type="protein sequence ID" value="SEL25132.1"/>
    <property type="molecule type" value="Genomic_DNA"/>
</dbReference>
<evidence type="ECO:0000313" key="2">
    <source>
        <dbReference type="EMBL" id="SEL25132.1"/>
    </source>
</evidence>
<evidence type="ECO:0000313" key="3">
    <source>
        <dbReference type="Proteomes" id="UP000198521"/>
    </source>
</evidence>
<dbReference type="OrthoDB" id="9906207at2"/>
<keyword evidence="3" id="KW-1185">Reference proteome</keyword>
<protein>
    <submittedName>
        <fullName evidence="2">Uncharacterized protein</fullName>
    </submittedName>
</protein>
<organism evidence="2 3">
    <name type="scientific">Aquimarina amphilecti</name>
    <dbReference type="NCBI Taxonomy" id="1038014"/>
    <lineage>
        <taxon>Bacteria</taxon>
        <taxon>Pseudomonadati</taxon>
        <taxon>Bacteroidota</taxon>
        <taxon>Flavobacteriia</taxon>
        <taxon>Flavobacteriales</taxon>
        <taxon>Flavobacteriaceae</taxon>
        <taxon>Aquimarina</taxon>
    </lineage>
</organism>
<keyword evidence="1" id="KW-0175">Coiled coil</keyword>
<reference evidence="3" key="1">
    <citation type="submission" date="2016-10" db="EMBL/GenBank/DDBJ databases">
        <authorList>
            <person name="Varghese N."/>
            <person name="Submissions S."/>
        </authorList>
    </citation>
    <scope>NUCLEOTIDE SEQUENCE [LARGE SCALE GENOMIC DNA]</scope>
    <source>
        <strain evidence="3">DSM 25232 / NCIMB 14723 / 92V</strain>
    </source>
</reference>
<dbReference type="RefSeq" id="WP_091408146.1">
    <property type="nucleotide sequence ID" value="NZ_FOAB01000003.1"/>
</dbReference>
<dbReference type="Proteomes" id="UP000198521">
    <property type="component" value="Unassembled WGS sequence"/>
</dbReference>
<name>A0A1H7NNM4_AQUAM</name>
<sequence length="217" mass="24113">MKTIQVCIGLFMLAVVPFGCSDDDIVDDIVVPDAEETGTFLEQDLHVLYLSRQDDLIAEEIASVEEELVNDPDNQDLQGQLEELQERREANTEQINFLNGQIEEIVGDLAVRPRVPRLPPVPPPPLPCTCFTDVEFSRLEQILLAGNAEGFAVTVFTENQEVIAEFGNLTDFEDTGLQVISLNEAIDFQGNVVIQISKFFEPIGDITTYSIEGNINL</sequence>